<keyword evidence="2" id="KW-0378">Hydrolase</keyword>
<dbReference type="InterPro" id="IPR029052">
    <property type="entry name" value="Metallo-depent_PP-like"/>
</dbReference>
<feature type="transmembrane region" description="Helical" evidence="3">
    <location>
        <begin position="23"/>
        <end position="44"/>
    </location>
</feature>
<evidence type="ECO:0000313" key="6">
    <source>
        <dbReference type="EMBL" id="ATY85623.1"/>
    </source>
</evidence>
<keyword evidence="3" id="KW-1133">Transmembrane helix</keyword>
<proteinExistence type="inferred from homology"/>
<evidence type="ECO:0000256" key="2">
    <source>
        <dbReference type="RuleBase" id="RU362119"/>
    </source>
</evidence>
<dbReference type="InterPro" id="IPR004843">
    <property type="entry name" value="Calcineurin-like_PHP"/>
</dbReference>
<dbReference type="Proteomes" id="UP000231932">
    <property type="component" value="Chromosome"/>
</dbReference>
<sequence>MCQKCGDDTHVEKKISRRDMLKYMGAFGLGLGMFPLVTGLASGLNRDREIAATSSRVKRLTFLQTTDIHGQVLTHPEFFWENNTIVFRRTGGMSRIATLFQRVRAENPGNVFIIDTGDCYQGSALAALSKGRAMVRIMNRMGYDLAIPGNWEVVYGSKALVDLSRSYNFPVICSNMVWNGQGPQPNRDLFPEYYIKELGGVRIGFIGYNDPLTKVRQSPAWSKEIQFGLPTDSIPRLVDILRNNYKCQLVMMLCHLGLTQQVYLAKQPQCQGVDFLFGGDTHERTYEPILGGHCPVVEPGSFGSFVGRLDVVVEDGRIKDYTYKLLVVEENQYPEDPAIKSVVEAERKPYLPVMERKIGETKGYLYRYNVLETPMDNLITDAIRDATGADIGFSNGFRFSPPIPPGDLTVEHLYSILPTNSQLEIGRVTGKQIWDWMEKELENVFSPDPAKRVGGWVVRFSGMQVTMTIANPYGKRVQSITIGGEPLQPNKTYTIAACVREGEDPTVLCRFKNVRDPHILDLDVFQAIENFLKKKGPVQYEIEGRVKATDAHGFVLSQLPGTTYTFH</sequence>
<protein>
    <submittedName>
        <fullName evidence="6">Bifunctional metallophosphatase/5'-nucleotidase</fullName>
    </submittedName>
</protein>
<evidence type="ECO:0000259" key="5">
    <source>
        <dbReference type="Pfam" id="PF02872"/>
    </source>
</evidence>
<dbReference type="InterPro" id="IPR008334">
    <property type="entry name" value="5'-Nucleotdase_C"/>
</dbReference>
<dbReference type="InterPro" id="IPR036907">
    <property type="entry name" value="5'-Nucleotdase_C_sf"/>
</dbReference>
<dbReference type="Pfam" id="PF00149">
    <property type="entry name" value="Metallophos"/>
    <property type="match status" value="1"/>
</dbReference>
<keyword evidence="3" id="KW-0472">Membrane</keyword>
<dbReference type="InterPro" id="IPR006311">
    <property type="entry name" value="TAT_signal"/>
</dbReference>
<dbReference type="OrthoDB" id="9793179at2"/>
<feature type="domain" description="5'-Nucleotidase C-terminal" evidence="5">
    <location>
        <begin position="358"/>
        <end position="496"/>
    </location>
</feature>
<dbReference type="PRINTS" id="PR01607">
    <property type="entry name" value="APYRASEFAMLY"/>
</dbReference>
<gene>
    <name evidence="6" type="ORF">CVV65_12385</name>
</gene>
<evidence type="ECO:0000259" key="4">
    <source>
        <dbReference type="Pfam" id="PF00149"/>
    </source>
</evidence>
<dbReference type="KEGG" id="kyr:CVV65_12385"/>
<keyword evidence="3" id="KW-0812">Transmembrane</keyword>
<dbReference type="EMBL" id="CP024955">
    <property type="protein sequence ID" value="ATY85623.1"/>
    <property type="molecule type" value="Genomic_DNA"/>
</dbReference>
<reference evidence="7" key="1">
    <citation type="submission" date="2017-11" db="EMBL/GenBank/DDBJ databases">
        <title>Complete Genome Sequence of Kyrpidia sp. Strain EA-1, a thermophilic, hydrogen-oxidizing Bacterium, isolated from the Azores.</title>
        <authorList>
            <person name="Reiner J.E."/>
            <person name="Lapp C.J."/>
            <person name="Bunk B."/>
            <person name="Gescher J."/>
        </authorList>
    </citation>
    <scope>NUCLEOTIDE SEQUENCE [LARGE SCALE GENOMIC DNA]</scope>
    <source>
        <strain evidence="7">EA-1</strain>
    </source>
</reference>
<evidence type="ECO:0000313" key="7">
    <source>
        <dbReference type="Proteomes" id="UP000231932"/>
    </source>
</evidence>
<dbReference type="PROSITE" id="PS51318">
    <property type="entry name" value="TAT"/>
    <property type="match status" value="1"/>
</dbReference>
<dbReference type="Pfam" id="PF02872">
    <property type="entry name" value="5_nucleotid_C"/>
    <property type="match status" value="1"/>
</dbReference>
<dbReference type="PANTHER" id="PTHR11575:SF42">
    <property type="entry name" value="SULFUR OXIDATION PROTEIN SOXB"/>
    <property type="match status" value="1"/>
</dbReference>
<dbReference type="GO" id="GO:0016787">
    <property type="term" value="F:hydrolase activity"/>
    <property type="evidence" value="ECO:0007669"/>
    <property type="project" value="UniProtKB-KW"/>
</dbReference>
<dbReference type="GO" id="GO:0000166">
    <property type="term" value="F:nucleotide binding"/>
    <property type="evidence" value="ECO:0007669"/>
    <property type="project" value="UniProtKB-KW"/>
</dbReference>
<dbReference type="InterPro" id="IPR006179">
    <property type="entry name" value="5_nucleotidase/apyrase"/>
</dbReference>
<keyword evidence="2" id="KW-0547">Nucleotide-binding</keyword>
<dbReference type="Gene3D" id="3.90.780.10">
    <property type="entry name" value="5'-Nucleotidase, C-terminal domain"/>
    <property type="match status" value="1"/>
</dbReference>
<evidence type="ECO:0000256" key="3">
    <source>
        <dbReference type="SAM" id="Phobius"/>
    </source>
</evidence>
<comment type="similarity">
    <text evidence="2">Belongs to the 5'-nucleotidase family.</text>
</comment>
<organism evidence="6 7">
    <name type="scientific">Kyrpidia spormannii</name>
    <dbReference type="NCBI Taxonomy" id="2055160"/>
    <lineage>
        <taxon>Bacteria</taxon>
        <taxon>Bacillati</taxon>
        <taxon>Bacillota</taxon>
        <taxon>Bacilli</taxon>
        <taxon>Bacillales</taxon>
        <taxon>Alicyclobacillaceae</taxon>
        <taxon>Kyrpidia</taxon>
    </lineage>
</organism>
<keyword evidence="7" id="KW-1185">Reference proteome</keyword>
<dbReference type="SUPFAM" id="SSF55816">
    <property type="entry name" value="5'-nucleotidase (syn. UDP-sugar hydrolase), C-terminal domain"/>
    <property type="match status" value="1"/>
</dbReference>
<name>A0A2K8N8K7_9BACL</name>
<dbReference type="SUPFAM" id="SSF56300">
    <property type="entry name" value="Metallo-dependent phosphatases"/>
    <property type="match status" value="1"/>
</dbReference>
<dbReference type="GO" id="GO:0030288">
    <property type="term" value="C:outer membrane-bounded periplasmic space"/>
    <property type="evidence" value="ECO:0007669"/>
    <property type="project" value="TreeGrafter"/>
</dbReference>
<dbReference type="GO" id="GO:0009166">
    <property type="term" value="P:nucleotide catabolic process"/>
    <property type="evidence" value="ECO:0007669"/>
    <property type="project" value="InterPro"/>
</dbReference>
<dbReference type="PANTHER" id="PTHR11575">
    <property type="entry name" value="5'-NUCLEOTIDASE-RELATED"/>
    <property type="match status" value="1"/>
</dbReference>
<dbReference type="Gene3D" id="3.60.21.10">
    <property type="match status" value="1"/>
</dbReference>
<dbReference type="AlphaFoldDB" id="A0A2K8N8K7"/>
<keyword evidence="1" id="KW-0732">Signal</keyword>
<accession>A0A2K8N8K7</accession>
<feature type="domain" description="Calcineurin-like phosphoesterase" evidence="4">
    <location>
        <begin position="61"/>
        <end position="283"/>
    </location>
</feature>
<evidence type="ECO:0000256" key="1">
    <source>
        <dbReference type="ARBA" id="ARBA00022729"/>
    </source>
</evidence>